<reference evidence="2 3" key="1">
    <citation type="submission" date="2019-11" db="EMBL/GenBank/DDBJ databases">
        <title>Whole-genome sequence of a the green, strictly anaerobic photosynthetic bacterium Heliobacillus mobilis DSM 6151.</title>
        <authorList>
            <person name="Kyndt J.A."/>
            <person name="Meyer T.E."/>
        </authorList>
    </citation>
    <scope>NUCLEOTIDE SEQUENCE [LARGE SCALE GENOMIC DNA]</scope>
    <source>
        <strain evidence="2 3">DSM 6151</strain>
    </source>
</reference>
<accession>A0A6I3SJK1</accession>
<comment type="caution">
    <text evidence="2">The sequence shown here is derived from an EMBL/GenBank/DDBJ whole genome shotgun (WGS) entry which is preliminary data.</text>
</comment>
<dbReference type="InterPro" id="IPR036397">
    <property type="entry name" value="RNaseH_sf"/>
</dbReference>
<gene>
    <name evidence="2" type="ORF">GJ688_08810</name>
</gene>
<sequence length="106" mass="12556">MKHPRRLACNREIKGSNELWELDIKYGYIVGEDRFFYLLCIIDVYDRAIIDYHIGLNCEGKHAAQTLQRALCKRKMFESIERPVIRTDNGPQFICHVFEETCEQCK</sequence>
<dbReference type="EMBL" id="WNKU01000008">
    <property type="protein sequence ID" value="MTV49078.1"/>
    <property type="molecule type" value="Genomic_DNA"/>
</dbReference>
<dbReference type="InterPro" id="IPR001584">
    <property type="entry name" value="Integrase_cat-core"/>
</dbReference>
<keyword evidence="3" id="KW-1185">Reference proteome</keyword>
<organism evidence="2 3">
    <name type="scientific">Heliobacterium mobile</name>
    <name type="common">Heliobacillus mobilis</name>
    <dbReference type="NCBI Taxonomy" id="28064"/>
    <lineage>
        <taxon>Bacteria</taxon>
        <taxon>Bacillati</taxon>
        <taxon>Bacillota</taxon>
        <taxon>Clostridia</taxon>
        <taxon>Eubacteriales</taxon>
        <taxon>Heliobacteriaceae</taxon>
        <taxon>Heliobacterium</taxon>
    </lineage>
</organism>
<dbReference type="Pfam" id="PF00665">
    <property type="entry name" value="rve"/>
    <property type="match status" value="1"/>
</dbReference>
<dbReference type="PROSITE" id="PS50994">
    <property type="entry name" value="INTEGRASE"/>
    <property type="match status" value="1"/>
</dbReference>
<dbReference type="InterPro" id="IPR012337">
    <property type="entry name" value="RNaseH-like_sf"/>
</dbReference>
<dbReference type="Proteomes" id="UP000430670">
    <property type="component" value="Unassembled WGS sequence"/>
</dbReference>
<name>A0A6I3SJK1_HELMO</name>
<dbReference type="SUPFAM" id="SSF53098">
    <property type="entry name" value="Ribonuclease H-like"/>
    <property type="match status" value="1"/>
</dbReference>
<feature type="domain" description="Integrase catalytic" evidence="1">
    <location>
        <begin position="1"/>
        <end position="106"/>
    </location>
</feature>
<evidence type="ECO:0000313" key="3">
    <source>
        <dbReference type="Proteomes" id="UP000430670"/>
    </source>
</evidence>
<proteinExistence type="predicted"/>
<evidence type="ECO:0000313" key="2">
    <source>
        <dbReference type="EMBL" id="MTV49078.1"/>
    </source>
</evidence>
<dbReference type="GO" id="GO:0003676">
    <property type="term" value="F:nucleic acid binding"/>
    <property type="evidence" value="ECO:0007669"/>
    <property type="project" value="InterPro"/>
</dbReference>
<dbReference type="RefSeq" id="WP_155476181.1">
    <property type="nucleotide sequence ID" value="NZ_WNKU01000008.1"/>
</dbReference>
<protein>
    <submittedName>
        <fullName evidence="2">DDE-type integrase/transposase/recombinase</fullName>
    </submittedName>
</protein>
<evidence type="ECO:0000259" key="1">
    <source>
        <dbReference type="PROSITE" id="PS50994"/>
    </source>
</evidence>
<dbReference type="GO" id="GO:0015074">
    <property type="term" value="P:DNA integration"/>
    <property type="evidence" value="ECO:0007669"/>
    <property type="project" value="InterPro"/>
</dbReference>
<dbReference type="OrthoDB" id="9781005at2"/>
<dbReference type="Gene3D" id="3.30.420.10">
    <property type="entry name" value="Ribonuclease H-like superfamily/Ribonuclease H"/>
    <property type="match status" value="1"/>
</dbReference>
<dbReference type="AlphaFoldDB" id="A0A6I3SJK1"/>